<dbReference type="SUPFAM" id="SSF81383">
    <property type="entry name" value="F-box domain"/>
    <property type="match status" value="1"/>
</dbReference>
<feature type="domain" description="F-box" evidence="1">
    <location>
        <begin position="3"/>
        <end position="50"/>
    </location>
</feature>
<accession>A0ABD1YI89</accession>
<evidence type="ECO:0000313" key="2">
    <source>
        <dbReference type="EMBL" id="KAL2630513.1"/>
    </source>
</evidence>
<dbReference type="SMART" id="SM00256">
    <property type="entry name" value="FBOX"/>
    <property type="match status" value="1"/>
</dbReference>
<organism evidence="2 3">
    <name type="scientific">Riccia fluitans</name>
    <dbReference type="NCBI Taxonomy" id="41844"/>
    <lineage>
        <taxon>Eukaryota</taxon>
        <taxon>Viridiplantae</taxon>
        <taxon>Streptophyta</taxon>
        <taxon>Embryophyta</taxon>
        <taxon>Marchantiophyta</taxon>
        <taxon>Marchantiopsida</taxon>
        <taxon>Marchantiidae</taxon>
        <taxon>Marchantiales</taxon>
        <taxon>Ricciaceae</taxon>
        <taxon>Riccia</taxon>
    </lineage>
</organism>
<sequence>MDIHVGRSLPEDILFHIFGYLSWECIWNLRLVSKACHYLLSNPTILYNSITSKCATDGQYLIIVHQPKNWLLIDDTGNLRIRLHVRENVEENIASAIRNIHVWDTLSDSWHMISSTLHRPRNGSCVSAALVNDNLYLLVKLRRMSQDAPQGQRHNLARVSSGQLVPEELDMKRIDGSVQVHSFQHGGALTVMTGTQEPREKQYHRIKLRRFNQILSNLDRGAGHGCRLATYLWHISPEQ</sequence>
<dbReference type="Gene3D" id="1.20.1280.50">
    <property type="match status" value="1"/>
</dbReference>
<dbReference type="EMBL" id="JBHFFA010000004">
    <property type="protein sequence ID" value="KAL2630513.1"/>
    <property type="molecule type" value="Genomic_DNA"/>
</dbReference>
<evidence type="ECO:0000259" key="1">
    <source>
        <dbReference type="PROSITE" id="PS50181"/>
    </source>
</evidence>
<proteinExistence type="predicted"/>
<keyword evidence="3" id="KW-1185">Reference proteome</keyword>
<dbReference type="Pfam" id="PF12937">
    <property type="entry name" value="F-box-like"/>
    <property type="match status" value="1"/>
</dbReference>
<dbReference type="InterPro" id="IPR001810">
    <property type="entry name" value="F-box_dom"/>
</dbReference>
<protein>
    <recommendedName>
        <fullName evidence="1">F-box domain-containing protein</fullName>
    </recommendedName>
</protein>
<reference evidence="2 3" key="1">
    <citation type="submission" date="2024-09" db="EMBL/GenBank/DDBJ databases">
        <title>Chromosome-scale assembly of Riccia fluitans.</title>
        <authorList>
            <person name="Paukszto L."/>
            <person name="Sawicki J."/>
            <person name="Karawczyk K."/>
            <person name="Piernik-Szablinska J."/>
            <person name="Szczecinska M."/>
            <person name="Mazdziarz M."/>
        </authorList>
    </citation>
    <scope>NUCLEOTIDE SEQUENCE [LARGE SCALE GENOMIC DNA]</scope>
    <source>
        <strain evidence="2">Rf_01</strain>
        <tissue evidence="2">Aerial parts of the thallus</tissue>
    </source>
</reference>
<dbReference type="InterPro" id="IPR036047">
    <property type="entry name" value="F-box-like_dom_sf"/>
</dbReference>
<dbReference type="Proteomes" id="UP001605036">
    <property type="component" value="Unassembled WGS sequence"/>
</dbReference>
<dbReference type="PROSITE" id="PS50181">
    <property type="entry name" value="FBOX"/>
    <property type="match status" value="1"/>
</dbReference>
<comment type="caution">
    <text evidence="2">The sequence shown here is derived from an EMBL/GenBank/DDBJ whole genome shotgun (WGS) entry which is preliminary data.</text>
</comment>
<name>A0ABD1YI89_9MARC</name>
<gene>
    <name evidence="2" type="ORF">R1flu_015199</name>
</gene>
<evidence type="ECO:0000313" key="3">
    <source>
        <dbReference type="Proteomes" id="UP001605036"/>
    </source>
</evidence>
<dbReference type="AlphaFoldDB" id="A0ABD1YI89"/>
<dbReference type="CDD" id="cd09917">
    <property type="entry name" value="F-box_SF"/>
    <property type="match status" value="1"/>
</dbReference>